<keyword evidence="2" id="KW-1003">Cell membrane</keyword>
<organism evidence="7 8">
    <name type="scientific">Ensifer adhaerens</name>
    <name type="common">Sinorhizobium morelense</name>
    <dbReference type="NCBI Taxonomy" id="106592"/>
    <lineage>
        <taxon>Bacteria</taxon>
        <taxon>Pseudomonadati</taxon>
        <taxon>Pseudomonadota</taxon>
        <taxon>Alphaproteobacteria</taxon>
        <taxon>Hyphomicrobiales</taxon>
        <taxon>Rhizobiaceae</taxon>
        <taxon>Sinorhizobium/Ensifer group</taxon>
        <taxon>Ensifer</taxon>
    </lineage>
</organism>
<evidence type="ECO:0000256" key="2">
    <source>
        <dbReference type="ARBA" id="ARBA00022475"/>
    </source>
</evidence>
<comment type="subcellular location">
    <subcellularLocation>
        <location evidence="1">Cell membrane</location>
        <topology evidence="1">Multi-pass membrane protein</topology>
    </subcellularLocation>
</comment>
<dbReference type="Pfam" id="PF01810">
    <property type="entry name" value="LysE"/>
    <property type="match status" value="1"/>
</dbReference>
<protein>
    <submittedName>
        <fullName evidence="7">Lysine transporter LysE</fullName>
    </submittedName>
</protein>
<keyword evidence="5 6" id="KW-0472">Membrane</keyword>
<evidence type="ECO:0000256" key="6">
    <source>
        <dbReference type="SAM" id="Phobius"/>
    </source>
</evidence>
<dbReference type="PANTHER" id="PTHR30086">
    <property type="entry name" value="ARGININE EXPORTER PROTEIN ARGO"/>
    <property type="match status" value="1"/>
</dbReference>
<dbReference type="GO" id="GO:0015171">
    <property type="term" value="F:amino acid transmembrane transporter activity"/>
    <property type="evidence" value="ECO:0007669"/>
    <property type="project" value="TreeGrafter"/>
</dbReference>
<feature type="transmembrane region" description="Helical" evidence="6">
    <location>
        <begin position="184"/>
        <end position="205"/>
    </location>
</feature>
<feature type="transmembrane region" description="Helical" evidence="6">
    <location>
        <begin position="37"/>
        <end position="61"/>
    </location>
</feature>
<feature type="transmembrane region" description="Helical" evidence="6">
    <location>
        <begin position="142"/>
        <end position="164"/>
    </location>
</feature>
<name>A0A0L8BGQ9_ENSAD</name>
<dbReference type="EMBL" id="LGAP01000032">
    <property type="protein sequence ID" value="KOF13891.1"/>
    <property type="molecule type" value="Genomic_DNA"/>
</dbReference>
<dbReference type="RefSeq" id="WP_053252363.1">
    <property type="nucleotide sequence ID" value="NZ_LGAP01000032.1"/>
</dbReference>
<sequence>MEMGLLGAFWALSISLVLTPGADWAYAISAGMRDRTVVPAVGGMLLGYLVITLVVAAGVGAIVASVPLILTGLTLIGAGYLFYLGLRVLLNPPVPKVGHGQESTWSGWLFRGFGISGVNPKALLLFLALLPQFTSQTTTWPISGQITALGLVHIVNCGVIYSIVGLGSRFVLRTRPRVARLVSQASGAAMITIALLLILDQALILTTTV</sequence>
<evidence type="ECO:0000256" key="4">
    <source>
        <dbReference type="ARBA" id="ARBA00022989"/>
    </source>
</evidence>
<evidence type="ECO:0000313" key="7">
    <source>
        <dbReference type="EMBL" id="KOF13891.1"/>
    </source>
</evidence>
<comment type="caution">
    <text evidence="7">The sequence shown here is derived from an EMBL/GenBank/DDBJ whole genome shotgun (WGS) entry which is preliminary data.</text>
</comment>
<dbReference type="OrthoDB" id="9804822at2"/>
<feature type="transmembrane region" description="Helical" evidence="6">
    <location>
        <begin position="68"/>
        <end position="88"/>
    </location>
</feature>
<dbReference type="PANTHER" id="PTHR30086:SF20">
    <property type="entry name" value="ARGININE EXPORTER PROTEIN ARGO-RELATED"/>
    <property type="match status" value="1"/>
</dbReference>
<gene>
    <name evidence="7" type="ORF">AC244_29470</name>
</gene>
<evidence type="ECO:0000256" key="3">
    <source>
        <dbReference type="ARBA" id="ARBA00022692"/>
    </source>
</evidence>
<dbReference type="PATRIC" id="fig|106592.7.peg.5051"/>
<evidence type="ECO:0000313" key="8">
    <source>
        <dbReference type="Proteomes" id="UP000037425"/>
    </source>
</evidence>
<keyword evidence="4 6" id="KW-1133">Transmembrane helix</keyword>
<feature type="transmembrane region" description="Helical" evidence="6">
    <location>
        <begin position="108"/>
        <end position="130"/>
    </location>
</feature>
<dbReference type="GO" id="GO:0005886">
    <property type="term" value="C:plasma membrane"/>
    <property type="evidence" value="ECO:0007669"/>
    <property type="project" value="UniProtKB-SubCell"/>
</dbReference>
<dbReference type="Proteomes" id="UP000037425">
    <property type="component" value="Unassembled WGS sequence"/>
</dbReference>
<proteinExistence type="predicted"/>
<dbReference type="InterPro" id="IPR001123">
    <property type="entry name" value="LeuE-type"/>
</dbReference>
<accession>A0A0L8BGQ9</accession>
<evidence type="ECO:0000256" key="1">
    <source>
        <dbReference type="ARBA" id="ARBA00004651"/>
    </source>
</evidence>
<keyword evidence="3 6" id="KW-0812">Transmembrane</keyword>
<evidence type="ECO:0000256" key="5">
    <source>
        <dbReference type="ARBA" id="ARBA00023136"/>
    </source>
</evidence>
<reference evidence="8" key="1">
    <citation type="submission" date="2015-07" db="EMBL/GenBank/DDBJ databases">
        <title>Whole genome sequence of an Ensifer adhaerens strain isolated from a cave pool in the Wind Cave National Park.</title>
        <authorList>
            <person name="Eng W.W.H."/>
            <person name="Gan H.M."/>
            <person name="Barton H.A."/>
            <person name="Savka M.A."/>
        </authorList>
    </citation>
    <scope>NUCLEOTIDE SEQUENCE [LARGE SCALE GENOMIC DNA]</scope>
    <source>
        <strain evidence="8">SD006</strain>
    </source>
</reference>
<dbReference type="AlphaFoldDB" id="A0A0L8BGQ9"/>